<name>A0A377Q5R4_9NEIS</name>
<keyword evidence="7 13" id="KW-0812">Transmembrane</keyword>
<dbReference type="Proteomes" id="UP000255108">
    <property type="component" value="Unassembled WGS sequence"/>
</dbReference>
<evidence type="ECO:0000256" key="4">
    <source>
        <dbReference type="ARBA" id="ARBA00022448"/>
    </source>
</evidence>
<evidence type="ECO:0000256" key="11">
    <source>
        <dbReference type="ARBA" id="ARBA00024816"/>
    </source>
</evidence>
<comment type="subcellular location">
    <subcellularLocation>
        <location evidence="1">Cell inner membrane</location>
        <topology evidence="1">Multi-pass membrane protein</topology>
    </subcellularLocation>
    <subcellularLocation>
        <location evidence="12">Membrane</location>
        <topology evidence="12">Multi-pass membrane protein</topology>
    </subcellularLocation>
</comment>
<dbReference type="PANTHER" id="PTHR30625:SF14">
    <property type="entry name" value="BIOPOLYMER TRANSPORT PROTEIN EXBB"/>
    <property type="match status" value="1"/>
</dbReference>
<feature type="transmembrane region" description="Helical" evidence="13">
    <location>
        <begin position="198"/>
        <end position="218"/>
    </location>
</feature>
<evidence type="ECO:0000256" key="9">
    <source>
        <dbReference type="ARBA" id="ARBA00022989"/>
    </source>
</evidence>
<evidence type="ECO:0000256" key="3">
    <source>
        <dbReference type="ARBA" id="ARBA00022093"/>
    </source>
</evidence>
<evidence type="ECO:0000259" key="15">
    <source>
        <dbReference type="Pfam" id="PF01618"/>
    </source>
</evidence>
<reference evidence="16 18" key="1">
    <citation type="submission" date="2018-06" db="EMBL/GenBank/DDBJ databases">
        <authorList>
            <consortium name="Pathogen Informatics"/>
            <person name="Doyle S."/>
        </authorList>
    </citation>
    <scope>NUCLEOTIDE SEQUENCE [LARGE SCALE GENOMIC DNA]</scope>
    <source>
        <strain evidence="16 18">NCTC11159</strain>
    </source>
</reference>
<evidence type="ECO:0000256" key="12">
    <source>
        <dbReference type="RuleBase" id="RU004057"/>
    </source>
</evidence>
<dbReference type="GO" id="GO:0017038">
    <property type="term" value="P:protein import"/>
    <property type="evidence" value="ECO:0007669"/>
    <property type="project" value="TreeGrafter"/>
</dbReference>
<feature type="domain" description="MotA/TolQ/ExbB proton channel" evidence="15">
    <location>
        <begin position="131"/>
        <end position="228"/>
    </location>
</feature>
<dbReference type="RefSeq" id="WP_115226902.1">
    <property type="nucleotide sequence ID" value="NZ_CAWOLO010000002.1"/>
</dbReference>
<dbReference type="EMBL" id="SMBT01000002">
    <property type="protein sequence ID" value="TCU89237.1"/>
    <property type="molecule type" value="Genomic_DNA"/>
</dbReference>
<feature type="transmembrane region" description="Helical" evidence="13">
    <location>
        <begin position="47"/>
        <end position="70"/>
    </location>
</feature>
<reference evidence="17 19" key="2">
    <citation type="submission" date="2019-03" db="EMBL/GenBank/DDBJ databases">
        <title>Genomic Encyclopedia of Type Strains, Phase IV (KMG-IV): sequencing the most valuable type-strain genomes for metagenomic binning, comparative biology and taxonomic classification.</title>
        <authorList>
            <person name="Goeker M."/>
        </authorList>
    </citation>
    <scope>NUCLEOTIDE SEQUENCE [LARGE SCALE GENOMIC DNA]</scope>
    <source>
        <strain evidence="17 19">DSM 3764</strain>
    </source>
</reference>
<evidence type="ECO:0000256" key="13">
    <source>
        <dbReference type="SAM" id="Phobius"/>
    </source>
</evidence>
<evidence type="ECO:0000256" key="6">
    <source>
        <dbReference type="ARBA" id="ARBA00022519"/>
    </source>
</evidence>
<dbReference type="InterPro" id="IPR050790">
    <property type="entry name" value="ExbB/TolQ_transport"/>
</dbReference>
<evidence type="ECO:0000313" key="19">
    <source>
        <dbReference type="Proteomes" id="UP000295794"/>
    </source>
</evidence>
<comment type="function">
    <text evidence="11">Involved in the TonB-dependent energy-dependent transport of various receptor-bound substrates. Protects ExbD from proteolytic degradation and functionally stabilizes TonB.</text>
</comment>
<comment type="similarity">
    <text evidence="12">Belongs to the exbB/tolQ family.</text>
</comment>
<organism evidence="16 18">
    <name type="scientific">Iodobacter fluviatilis</name>
    <dbReference type="NCBI Taxonomy" id="537"/>
    <lineage>
        <taxon>Bacteria</taxon>
        <taxon>Pseudomonadati</taxon>
        <taxon>Pseudomonadota</taxon>
        <taxon>Betaproteobacteria</taxon>
        <taxon>Neisseriales</taxon>
        <taxon>Chitinibacteraceae</taxon>
        <taxon>Iodobacter</taxon>
    </lineage>
</organism>
<accession>A0A377Q5R4</accession>
<evidence type="ECO:0000256" key="10">
    <source>
        <dbReference type="ARBA" id="ARBA00023136"/>
    </source>
</evidence>
<dbReference type="EMBL" id="UGHR01000001">
    <property type="protein sequence ID" value="STQ90606.1"/>
    <property type="molecule type" value="Genomic_DNA"/>
</dbReference>
<proteinExistence type="inferred from homology"/>
<dbReference type="Pfam" id="PF01618">
    <property type="entry name" value="MotA_ExbB"/>
    <property type="match status" value="1"/>
</dbReference>
<sequence length="245" mass="25747">MAKFSRQFFMFAAAAAACALPVLANTTTAVANPYGIDALWAQGDIVAKGTLVILLTMSAATWYVGIVKILDQRRLIKLGRDLLKARGPELLTKAKALKDDGIYSSVAHAGAQAASEHNGELSKNVDLNTWVSMATYDAADHASSKMQAGMSVIATVGSTAPFVGLFGTVWGIYHALTAIGISGQASIDKVAGPVGESLIMTAIGLAVAVPAVLGYNWLVRRNKLVVEMVHTVAARLHTNLLSTPK</sequence>
<evidence type="ECO:0000256" key="1">
    <source>
        <dbReference type="ARBA" id="ARBA00004429"/>
    </source>
</evidence>
<dbReference type="GO" id="GO:0005886">
    <property type="term" value="C:plasma membrane"/>
    <property type="evidence" value="ECO:0007669"/>
    <property type="project" value="UniProtKB-SubCell"/>
</dbReference>
<comment type="subunit">
    <text evidence="2">The accessory proteins ExbB and ExbD seem to form a complex with TonB.</text>
</comment>
<evidence type="ECO:0000313" key="16">
    <source>
        <dbReference type="EMBL" id="STQ90606.1"/>
    </source>
</evidence>
<evidence type="ECO:0000256" key="8">
    <source>
        <dbReference type="ARBA" id="ARBA00022927"/>
    </source>
</evidence>
<keyword evidence="6" id="KW-0997">Cell inner membrane</keyword>
<keyword evidence="14" id="KW-0732">Signal</keyword>
<keyword evidence="9 13" id="KW-1133">Transmembrane helix</keyword>
<evidence type="ECO:0000256" key="14">
    <source>
        <dbReference type="SAM" id="SignalP"/>
    </source>
</evidence>
<evidence type="ECO:0000313" key="18">
    <source>
        <dbReference type="Proteomes" id="UP000255108"/>
    </source>
</evidence>
<protein>
    <recommendedName>
        <fullName evidence="3">Biopolymer transport protein ExbB</fullName>
    </recommendedName>
</protein>
<evidence type="ECO:0000256" key="2">
    <source>
        <dbReference type="ARBA" id="ARBA00011471"/>
    </source>
</evidence>
<feature type="chain" id="PRO_5016605995" description="Biopolymer transport protein ExbB" evidence="14">
    <location>
        <begin position="25"/>
        <end position="245"/>
    </location>
</feature>
<dbReference type="Proteomes" id="UP000295794">
    <property type="component" value="Unassembled WGS sequence"/>
</dbReference>
<keyword evidence="19" id="KW-1185">Reference proteome</keyword>
<evidence type="ECO:0000313" key="17">
    <source>
        <dbReference type="EMBL" id="TCU89237.1"/>
    </source>
</evidence>
<keyword evidence="8 12" id="KW-0653">Protein transport</keyword>
<dbReference type="PANTHER" id="PTHR30625">
    <property type="entry name" value="PROTEIN TOLQ"/>
    <property type="match status" value="1"/>
</dbReference>
<feature type="transmembrane region" description="Helical" evidence="13">
    <location>
        <begin position="152"/>
        <end position="173"/>
    </location>
</feature>
<dbReference type="PROSITE" id="PS51257">
    <property type="entry name" value="PROKAR_LIPOPROTEIN"/>
    <property type="match status" value="1"/>
</dbReference>
<keyword evidence="4 12" id="KW-0813">Transport</keyword>
<dbReference type="OrthoDB" id="9805133at2"/>
<evidence type="ECO:0000256" key="5">
    <source>
        <dbReference type="ARBA" id="ARBA00022475"/>
    </source>
</evidence>
<feature type="signal peptide" evidence="14">
    <location>
        <begin position="1"/>
        <end position="24"/>
    </location>
</feature>
<evidence type="ECO:0000256" key="7">
    <source>
        <dbReference type="ARBA" id="ARBA00022692"/>
    </source>
</evidence>
<dbReference type="InterPro" id="IPR002898">
    <property type="entry name" value="MotA_ExbB_proton_chnl"/>
</dbReference>
<dbReference type="AlphaFoldDB" id="A0A377Q5R4"/>
<gene>
    <name evidence="16" type="primary">exbB_2</name>
    <name evidence="17" type="ORF">EV682_102149</name>
    <name evidence="16" type="ORF">NCTC11159_01673</name>
</gene>
<keyword evidence="5" id="KW-1003">Cell membrane</keyword>
<keyword evidence="10 13" id="KW-0472">Membrane</keyword>